<keyword evidence="3" id="KW-1185">Reference proteome</keyword>
<proteinExistence type="predicted"/>
<dbReference type="EMBL" id="JBHSGI010000006">
    <property type="protein sequence ID" value="MFC4668918.1"/>
    <property type="molecule type" value="Genomic_DNA"/>
</dbReference>
<protein>
    <submittedName>
        <fullName evidence="2">DUF6950 family protein</fullName>
    </submittedName>
</protein>
<organism evidence="2 3">
    <name type="scientific">Seohaeicola nanhaiensis</name>
    <dbReference type="NCBI Taxonomy" id="1387282"/>
    <lineage>
        <taxon>Bacteria</taxon>
        <taxon>Pseudomonadati</taxon>
        <taxon>Pseudomonadota</taxon>
        <taxon>Alphaproteobacteria</taxon>
        <taxon>Rhodobacterales</taxon>
        <taxon>Roseobacteraceae</taxon>
        <taxon>Seohaeicola</taxon>
    </lineage>
</organism>
<evidence type="ECO:0000313" key="3">
    <source>
        <dbReference type="Proteomes" id="UP001595973"/>
    </source>
</evidence>
<dbReference type="InterPro" id="IPR053802">
    <property type="entry name" value="DUF6950"/>
</dbReference>
<dbReference type="Proteomes" id="UP001595973">
    <property type="component" value="Unassembled WGS sequence"/>
</dbReference>
<evidence type="ECO:0000313" key="2">
    <source>
        <dbReference type="EMBL" id="MFC4668918.1"/>
    </source>
</evidence>
<sequence>MRDVYVEMHRWRALPFVWGETDCMTCLADWVLRVRGVDPAAHIRMTYDSAASCQRQTGFLRDPIAAVEACLATIGGLPRVETPAEGDVAVIMAHGPAGGLTPCGALWLGEAWGCKGPRGATVLNTRMVRDVLAVWGVGYAP</sequence>
<evidence type="ECO:0000259" key="1">
    <source>
        <dbReference type="Pfam" id="PF22262"/>
    </source>
</evidence>
<comment type="caution">
    <text evidence="2">The sequence shown here is derived from an EMBL/GenBank/DDBJ whole genome shotgun (WGS) entry which is preliminary data.</text>
</comment>
<dbReference type="Pfam" id="PF22262">
    <property type="entry name" value="DUF6950"/>
    <property type="match status" value="1"/>
</dbReference>
<reference evidence="3" key="1">
    <citation type="journal article" date="2019" name="Int. J. Syst. Evol. Microbiol.">
        <title>The Global Catalogue of Microorganisms (GCM) 10K type strain sequencing project: providing services to taxonomists for standard genome sequencing and annotation.</title>
        <authorList>
            <consortium name="The Broad Institute Genomics Platform"/>
            <consortium name="The Broad Institute Genome Sequencing Center for Infectious Disease"/>
            <person name="Wu L."/>
            <person name="Ma J."/>
        </authorList>
    </citation>
    <scope>NUCLEOTIDE SEQUENCE [LARGE SCALE GENOMIC DNA]</scope>
    <source>
        <strain evidence="3">CGMCC 4.7283</strain>
    </source>
</reference>
<accession>A0ABV9KG53</accession>
<dbReference type="RefSeq" id="WP_380717310.1">
    <property type="nucleotide sequence ID" value="NZ_JBHSGI010000006.1"/>
</dbReference>
<name>A0ABV9KG53_9RHOB</name>
<feature type="domain" description="DUF6950" evidence="1">
    <location>
        <begin position="8"/>
        <end position="134"/>
    </location>
</feature>
<gene>
    <name evidence="2" type="ORF">ACFO5X_10165</name>
</gene>